<proteinExistence type="predicted"/>
<dbReference type="GO" id="GO:0006529">
    <property type="term" value="P:asparagine biosynthetic process"/>
    <property type="evidence" value="ECO:0007669"/>
    <property type="project" value="InterPro"/>
</dbReference>
<dbReference type="EMBL" id="AXCY01000220">
    <property type="protein sequence ID" value="KGM08495.1"/>
    <property type="molecule type" value="Genomic_DNA"/>
</dbReference>
<organism evidence="2 3">
    <name type="scientific">Cellulomonas carbonis T26</name>
    <dbReference type="NCBI Taxonomy" id="947969"/>
    <lineage>
        <taxon>Bacteria</taxon>
        <taxon>Bacillati</taxon>
        <taxon>Actinomycetota</taxon>
        <taxon>Actinomycetes</taxon>
        <taxon>Micrococcales</taxon>
        <taxon>Cellulomonadaceae</taxon>
        <taxon>Cellulomonas</taxon>
    </lineage>
</organism>
<dbReference type="GO" id="GO:0004066">
    <property type="term" value="F:asparagine synthase (glutamine-hydrolyzing) activity"/>
    <property type="evidence" value="ECO:0007669"/>
    <property type="project" value="InterPro"/>
</dbReference>
<name>A0A0A0BKU4_9CELL</name>
<accession>A0A0A0BKU4</accession>
<dbReference type="AlphaFoldDB" id="A0A0A0BKU4"/>
<dbReference type="Pfam" id="PF00733">
    <property type="entry name" value="Asn_synthase"/>
    <property type="match status" value="1"/>
</dbReference>
<evidence type="ECO:0000259" key="1">
    <source>
        <dbReference type="Pfam" id="PF00733"/>
    </source>
</evidence>
<protein>
    <recommendedName>
        <fullName evidence="1">Asparagine synthetase domain-containing protein</fullName>
    </recommendedName>
</protein>
<feature type="domain" description="Asparagine synthetase" evidence="1">
    <location>
        <begin position="58"/>
        <end position="193"/>
    </location>
</feature>
<dbReference type="Gene3D" id="3.40.50.620">
    <property type="entry name" value="HUPs"/>
    <property type="match status" value="1"/>
</dbReference>
<sequence length="215" mass="22671">MGAVTATGAPAGAWQLTPLELAAGLPLGHDPDLVPLAVTDDGPRAAVEAAVLGALLRPPCVVSFSGGRDSSTVLALAAHVAAREGLAPPVAVTLRFPRLPESDESEWQRQVVDHVGVREWTLLDTTDELDLLGDDARDQIRRHGVLWPPNTHFHQRIAALAAGGSLLTGFAGDEVMSPGSPWDRLAHVQQGQVRPRASDAARRALAASPRAVRRA</sequence>
<dbReference type="InterPro" id="IPR001962">
    <property type="entry name" value="Asn_synthase"/>
</dbReference>
<dbReference type="InterPro" id="IPR014729">
    <property type="entry name" value="Rossmann-like_a/b/a_fold"/>
</dbReference>
<evidence type="ECO:0000313" key="2">
    <source>
        <dbReference type="EMBL" id="KGM08495.1"/>
    </source>
</evidence>
<comment type="caution">
    <text evidence="2">The sequence shown here is derived from an EMBL/GenBank/DDBJ whole genome shotgun (WGS) entry which is preliminary data.</text>
</comment>
<dbReference type="SUPFAM" id="SSF52402">
    <property type="entry name" value="Adenine nucleotide alpha hydrolases-like"/>
    <property type="match status" value="1"/>
</dbReference>
<gene>
    <name evidence="2" type="ORF">N868_08725</name>
</gene>
<feature type="non-terminal residue" evidence="2">
    <location>
        <position position="215"/>
    </location>
</feature>
<reference evidence="2 3" key="1">
    <citation type="submission" date="2013-08" db="EMBL/GenBank/DDBJ databases">
        <title>Genome sequencing of Cellulomonas carbonis T26.</title>
        <authorList>
            <person name="Chen F."/>
            <person name="Li Y."/>
            <person name="Wang G."/>
        </authorList>
    </citation>
    <scope>NUCLEOTIDE SEQUENCE [LARGE SCALE GENOMIC DNA]</scope>
    <source>
        <strain evidence="2 3">T26</strain>
    </source>
</reference>
<dbReference type="Proteomes" id="UP000029839">
    <property type="component" value="Unassembled WGS sequence"/>
</dbReference>
<reference evidence="2 3" key="2">
    <citation type="journal article" date="2015" name="Stand. Genomic Sci.">
        <title>Draft genome sequence of Cellulomonas carbonis T26(T) and comparative analysis of six Cellulomonas genomes.</title>
        <authorList>
            <person name="Zhuang W."/>
            <person name="Zhang S."/>
            <person name="Xia X."/>
            <person name="Wang G."/>
        </authorList>
    </citation>
    <scope>NUCLEOTIDE SEQUENCE [LARGE SCALE GENOMIC DNA]</scope>
    <source>
        <strain evidence="2 3">T26</strain>
    </source>
</reference>
<keyword evidence="3" id="KW-1185">Reference proteome</keyword>
<evidence type="ECO:0000313" key="3">
    <source>
        <dbReference type="Proteomes" id="UP000029839"/>
    </source>
</evidence>